<dbReference type="PATRIC" id="fig|1716141.3.peg.2127"/>
<reference evidence="2 3" key="1">
    <citation type="submission" date="2015-12" db="EMBL/GenBank/DDBJ databases">
        <title>Genome sequence of Streptomyces sp. G25.</title>
        <authorList>
            <person name="Poehlein A."/>
            <person name="Roettig A."/>
            <person name="Hiessl S."/>
            <person name="Hauschild P."/>
            <person name="Schauer J."/>
            <person name="Madkour M.H."/>
            <person name="Al-Ansari A.M."/>
            <person name="Almakishah N.H."/>
            <person name="Steinbuechel A."/>
            <person name="Daniel R."/>
        </authorList>
    </citation>
    <scope>NUCLEOTIDE SEQUENCE [LARGE SCALE GENOMIC DNA]</scope>
    <source>
        <strain evidence="3">G25(2015)</strain>
    </source>
</reference>
<evidence type="ECO:0000256" key="1">
    <source>
        <dbReference type="SAM" id="MobiDB-lite"/>
    </source>
</evidence>
<evidence type="ECO:0000313" key="2">
    <source>
        <dbReference type="EMBL" id="OAH14518.1"/>
    </source>
</evidence>
<accession>A0A177HWJ2</accession>
<dbReference type="AlphaFoldDB" id="A0A177HWJ2"/>
<keyword evidence="3" id="KW-1185">Reference proteome</keyword>
<gene>
    <name evidence="2" type="ORF">STSP_20290</name>
</gene>
<sequence>MAEQACANEDMTNPGLLEAGVSSTPMCSR</sequence>
<dbReference type="Proteomes" id="UP000077381">
    <property type="component" value="Unassembled WGS sequence"/>
</dbReference>
<feature type="region of interest" description="Disordered" evidence="1">
    <location>
        <begin position="1"/>
        <end position="29"/>
    </location>
</feature>
<protein>
    <submittedName>
        <fullName evidence="2">Uncharacterized protein</fullName>
    </submittedName>
</protein>
<evidence type="ECO:0000313" key="3">
    <source>
        <dbReference type="Proteomes" id="UP000077381"/>
    </source>
</evidence>
<organism evidence="2 3">
    <name type="scientific">Streptomyces jeddahensis</name>
    <dbReference type="NCBI Taxonomy" id="1716141"/>
    <lineage>
        <taxon>Bacteria</taxon>
        <taxon>Bacillati</taxon>
        <taxon>Actinomycetota</taxon>
        <taxon>Actinomycetes</taxon>
        <taxon>Kitasatosporales</taxon>
        <taxon>Streptomycetaceae</taxon>
        <taxon>Streptomyces</taxon>
    </lineage>
</organism>
<dbReference type="EMBL" id="LOHS01000061">
    <property type="protein sequence ID" value="OAH14518.1"/>
    <property type="molecule type" value="Genomic_DNA"/>
</dbReference>
<comment type="caution">
    <text evidence="2">The sequence shown here is derived from an EMBL/GenBank/DDBJ whole genome shotgun (WGS) entry which is preliminary data.</text>
</comment>
<proteinExistence type="predicted"/>
<name>A0A177HWJ2_9ACTN</name>